<gene>
    <name evidence="1" type="ordered locus">ambt_11495</name>
</gene>
<evidence type="ECO:0000313" key="2">
    <source>
        <dbReference type="Proteomes" id="UP000000683"/>
    </source>
</evidence>
<dbReference type="EMBL" id="CP002339">
    <property type="protein sequence ID" value="AEF03820.1"/>
    <property type="molecule type" value="Genomic_DNA"/>
</dbReference>
<proteinExistence type="predicted"/>
<keyword evidence="2" id="KW-1185">Reference proteome</keyword>
<organism evidence="1 2">
    <name type="scientific">Alteromonas naphthalenivorans</name>
    <dbReference type="NCBI Taxonomy" id="715451"/>
    <lineage>
        <taxon>Bacteria</taxon>
        <taxon>Pseudomonadati</taxon>
        <taxon>Pseudomonadota</taxon>
        <taxon>Gammaproteobacteria</taxon>
        <taxon>Alteromonadales</taxon>
        <taxon>Alteromonadaceae</taxon>
        <taxon>Alteromonas/Salinimonas group</taxon>
        <taxon>Alteromonas</taxon>
    </lineage>
</organism>
<dbReference type="HOGENOM" id="CLU_3323700_0_0_6"/>
<dbReference type="KEGG" id="alt:ambt_11495"/>
<sequence>MLVVKVKQIKSHVFSDEAPIFDAGSANDKEIISIYTMG</sequence>
<dbReference type="AlphaFoldDB" id="F5ZD58"/>
<accession>F5ZD58</accession>
<reference evidence="1 2" key="1">
    <citation type="journal article" date="2011" name="J. Bacteriol.">
        <title>Complete genome sequence of the polycyclic aromatic hydrocarbon-degrading bacterium Alteromonas sp. strain SN2.</title>
        <authorList>
            <person name="Jin H.M."/>
            <person name="Jeong H."/>
            <person name="Moon E.J."/>
            <person name="Math R.K."/>
            <person name="Lee K."/>
            <person name="Kim H.J."/>
            <person name="Jeon C.O."/>
            <person name="Oh T.K."/>
            <person name="Kim J.F."/>
        </authorList>
    </citation>
    <scope>NUCLEOTIDE SEQUENCE [LARGE SCALE GENOMIC DNA]</scope>
    <source>
        <strain evidence="2">JCM 17741 / KACC 18427 / KCTC 11700BP / SN2</strain>
    </source>
</reference>
<name>F5ZD58_ALTNA</name>
<dbReference type="Proteomes" id="UP000000683">
    <property type="component" value="Chromosome"/>
</dbReference>
<protein>
    <submittedName>
        <fullName evidence="1">Uncharacterized protein</fullName>
    </submittedName>
</protein>
<evidence type="ECO:0000313" key="1">
    <source>
        <dbReference type="EMBL" id="AEF03820.1"/>
    </source>
</evidence>